<dbReference type="AlphaFoldDB" id="A0A516H0Z8"/>
<dbReference type="InterPro" id="IPR058581">
    <property type="entry name" value="TM_HPP"/>
</dbReference>
<dbReference type="Proteomes" id="UP000317496">
    <property type="component" value="Chromosome"/>
</dbReference>
<keyword evidence="2" id="KW-1133">Transmembrane helix</keyword>
<dbReference type="PROSITE" id="PS51371">
    <property type="entry name" value="CBS"/>
    <property type="match status" value="2"/>
</dbReference>
<dbReference type="SUPFAM" id="SSF54631">
    <property type="entry name" value="CBS-domain pair"/>
    <property type="match status" value="1"/>
</dbReference>
<reference evidence="4 5" key="1">
    <citation type="submission" date="2019-07" db="EMBL/GenBank/DDBJ databases">
        <title>Genome sequencing for Ferrovibrio sp. K5.</title>
        <authorList>
            <person name="Park S.-J."/>
        </authorList>
    </citation>
    <scope>NUCLEOTIDE SEQUENCE [LARGE SCALE GENOMIC DNA]</scope>
    <source>
        <strain evidence="4 5">K5</strain>
    </source>
</reference>
<feature type="domain" description="CBS" evidence="3">
    <location>
        <begin position="249"/>
        <end position="308"/>
    </location>
</feature>
<dbReference type="OrthoDB" id="9811720at2"/>
<proteinExistence type="predicted"/>
<dbReference type="EMBL" id="CP041636">
    <property type="protein sequence ID" value="QDO97425.1"/>
    <property type="molecule type" value="Genomic_DNA"/>
</dbReference>
<dbReference type="Pfam" id="PF00571">
    <property type="entry name" value="CBS"/>
    <property type="match status" value="2"/>
</dbReference>
<feature type="transmembrane region" description="Helical" evidence="2">
    <location>
        <begin position="20"/>
        <end position="40"/>
    </location>
</feature>
<dbReference type="SMART" id="SM00116">
    <property type="entry name" value="CBS"/>
    <property type="match status" value="2"/>
</dbReference>
<dbReference type="InterPro" id="IPR046342">
    <property type="entry name" value="CBS_dom_sf"/>
</dbReference>
<keyword evidence="1" id="KW-0129">CBS domain</keyword>
<dbReference type="PANTHER" id="PTHR33741">
    <property type="entry name" value="TRANSMEMBRANE PROTEIN DDB_G0269096-RELATED"/>
    <property type="match status" value="1"/>
</dbReference>
<dbReference type="CDD" id="cd04600">
    <property type="entry name" value="CBS_pair_HPP_assoc"/>
    <property type="match status" value="1"/>
</dbReference>
<evidence type="ECO:0000313" key="5">
    <source>
        <dbReference type="Proteomes" id="UP000317496"/>
    </source>
</evidence>
<evidence type="ECO:0000256" key="1">
    <source>
        <dbReference type="PROSITE-ProRule" id="PRU00703"/>
    </source>
</evidence>
<protein>
    <submittedName>
        <fullName evidence="4">HPP family protein</fullName>
    </submittedName>
</protein>
<dbReference type="Gene3D" id="3.10.580.10">
    <property type="entry name" value="CBS-domain"/>
    <property type="match status" value="1"/>
</dbReference>
<dbReference type="PANTHER" id="PTHR33741:SF5">
    <property type="entry name" value="TRANSMEMBRANE PROTEIN DDB_G0269096-RELATED"/>
    <property type="match status" value="1"/>
</dbReference>
<accession>A0A516H0Z8</accession>
<feature type="transmembrane region" description="Helical" evidence="2">
    <location>
        <begin position="52"/>
        <end position="70"/>
    </location>
</feature>
<feature type="transmembrane region" description="Helical" evidence="2">
    <location>
        <begin position="150"/>
        <end position="169"/>
    </location>
</feature>
<dbReference type="InterPro" id="IPR000644">
    <property type="entry name" value="CBS_dom"/>
</dbReference>
<dbReference type="RefSeq" id="WP_144068406.1">
    <property type="nucleotide sequence ID" value="NZ_CP041636.1"/>
</dbReference>
<dbReference type="Pfam" id="PF04982">
    <property type="entry name" value="TM_HPP"/>
    <property type="match status" value="1"/>
</dbReference>
<gene>
    <name evidence="4" type="ORF">FNB15_09175</name>
</gene>
<sequence>MSSLLGFFRHQLPNLGPITYGESLRACFGVLVGILITGLLSRAALGPSNLPVLIAPLGASAVLLFAMPSSQMAQPWSILGGNIVSALIGTAVLRLLQLGLLSDLLPAAALAAALAIAAMYLLRCLHPPGGAVALTAVLGGPAIQEAGFSFAFWPVGLSSLLMLVVAFAFNNLTGRRYPHLTAVPRSIHNTKDPLPSRRVGVTPDDVAQVLQQQDEIYDVSPEDLGRLVQQAEMQAWHRRSGEVRIDDIMSRDVAVATPEMPLRAAWARMRGHRIKALPVVDDANRVVGIVTQTDFMVHAGWYAEPRSLRGLGSFIRRASWRNWPLAKTVDQVMTADVQCVSPELRVTELVPVMADLGRHHLPVVDGERRLVGIVTQSDLIAALFRRRLVTSSAA</sequence>
<name>A0A516H0Z8_9PROT</name>
<keyword evidence="2" id="KW-0812">Transmembrane</keyword>
<keyword evidence="2" id="KW-0472">Membrane</keyword>
<dbReference type="InterPro" id="IPR007065">
    <property type="entry name" value="HPP"/>
</dbReference>
<keyword evidence="5" id="KW-1185">Reference proteome</keyword>
<evidence type="ECO:0000313" key="4">
    <source>
        <dbReference type="EMBL" id="QDO97425.1"/>
    </source>
</evidence>
<evidence type="ECO:0000259" key="3">
    <source>
        <dbReference type="PROSITE" id="PS51371"/>
    </source>
</evidence>
<evidence type="ECO:0000256" key="2">
    <source>
        <dbReference type="SAM" id="Phobius"/>
    </source>
</evidence>
<organism evidence="4 5">
    <name type="scientific">Ferrovibrio terrae</name>
    <dbReference type="NCBI Taxonomy" id="2594003"/>
    <lineage>
        <taxon>Bacteria</taxon>
        <taxon>Pseudomonadati</taxon>
        <taxon>Pseudomonadota</taxon>
        <taxon>Alphaproteobacteria</taxon>
        <taxon>Rhodospirillales</taxon>
        <taxon>Rhodospirillaceae</taxon>
        <taxon>Ferrovibrio</taxon>
    </lineage>
</organism>
<feature type="transmembrane region" description="Helical" evidence="2">
    <location>
        <begin position="76"/>
        <end position="96"/>
    </location>
</feature>
<feature type="transmembrane region" description="Helical" evidence="2">
    <location>
        <begin position="103"/>
        <end position="122"/>
    </location>
</feature>
<dbReference type="KEGG" id="fer:FNB15_09175"/>
<feature type="domain" description="CBS" evidence="3">
    <location>
        <begin position="333"/>
        <end position="389"/>
    </location>
</feature>